<dbReference type="GO" id="GO:0005524">
    <property type="term" value="F:ATP binding"/>
    <property type="evidence" value="ECO:0007669"/>
    <property type="project" value="UniProtKB-KW"/>
</dbReference>
<evidence type="ECO:0000256" key="3">
    <source>
        <dbReference type="ARBA" id="ARBA00022840"/>
    </source>
</evidence>
<dbReference type="SUPFAM" id="SSF52374">
    <property type="entry name" value="Nucleotidylyl transferase"/>
    <property type="match status" value="1"/>
</dbReference>
<dbReference type="PANTHER" id="PTHR43766">
    <property type="entry name" value="TRYPTOPHAN--TRNA LIGASE, MITOCHONDRIAL"/>
    <property type="match status" value="1"/>
</dbReference>
<evidence type="ECO:0000256" key="4">
    <source>
        <dbReference type="ARBA" id="ARBA00022917"/>
    </source>
</evidence>
<evidence type="ECO:0000256" key="1">
    <source>
        <dbReference type="ARBA" id="ARBA00022598"/>
    </source>
</evidence>
<name>A0A3A2Z852_9EURO</name>
<keyword evidence="4 6" id="KW-0648">Protein biosynthesis</keyword>
<reference evidence="8" key="1">
    <citation type="submission" date="2017-02" db="EMBL/GenBank/DDBJ databases">
        <authorList>
            <person name="Tafer H."/>
            <person name="Lopandic K."/>
        </authorList>
    </citation>
    <scope>NUCLEOTIDE SEQUENCE [LARGE SCALE GENOMIC DNA]</scope>
    <source>
        <strain evidence="8">CBS 366.77</strain>
    </source>
</reference>
<dbReference type="InterPro" id="IPR002305">
    <property type="entry name" value="aa-tRNA-synth_Ic"/>
</dbReference>
<gene>
    <name evidence="7" type="ORF">PHISCL_08371</name>
</gene>
<evidence type="ECO:0000256" key="6">
    <source>
        <dbReference type="RuleBase" id="RU363036"/>
    </source>
</evidence>
<evidence type="ECO:0000313" key="8">
    <source>
        <dbReference type="Proteomes" id="UP000266188"/>
    </source>
</evidence>
<dbReference type="GO" id="GO:0070183">
    <property type="term" value="P:mitochondrial tryptophanyl-tRNA aminoacylation"/>
    <property type="evidence" value="ECO:0007669"/>
    <property type="project" value="TreeGrafter"/>
</dbReference>
<dbReference type="GO" id="GO:0004830">
    <property type="term" value="F:tryptophan-tRNA ligase activity"/>
    <property type="evidence" value="ECO:0007669"/>
    <property type="project" value="TreeGrafter"/>
</dbReference>
<keyword evidence="2 6" id="KW-0547">Nucleotide-binding</keyword>
<keyword evidence="1 6" id="KW-0436">Ligase</keyword>
<evidence type="ECO:0000256" key="2">
    <source>
        <dbReference type="ARBA" id="ARBA00022741"/>
    </source>
</evidence>
<dbReference type="InterPro" id="IPR050203">
    <property type="entry name" value="Trp-tRNA_synthetase"/>
</dbReference>
<keyword evidence="5 6" id="KW-0030">Aminoacyl-tRNA synthetase</keyword>
<dbReference type="AlphaFoldDB" id="A0A3A2Z852"/>
<sequence>MSKSHADERSRILLSDSTEDIYKKVNAALTDSDLKISYDPVRRPGVSNLLEILSHIEGTPCEELVLEHKSVSLRALKERVSTTVANHMKGIREIYSGLINDKTGYLDSVAEEGAQAACANSEVTMKLVRTSLGLT</sequence>
<accession>A0A3A2Z852</accession>
<keyword evidence="3 6" id="KW-0067">ATP-binding</keyword>
<organism evidence="7 8">
    <name type="scientific">Aspergillus sclerotialis</name>
    <dbReference type="NCBI Taxonomy" id="2070753"/>
    <lineage>
        <taxon>Eukaryota</taxon>
        <taxon>Fungi</taxon>
        <taxon>Dikarya</taxon>
        <taxon>Ascomycota</taxon>
        <taxon>Pezizomycotina</taxon>
        <taxon>Eurotiomycetes</taxon>
        <taxon>Eurotiomycetidae</taxon>
        <taxon>Eurotiales</taxon>
        <taxon>Aspergillaceae</taxon>
        <taxon>Aspergillus</taxon>
        <taxon>Aspergillus subgen. Polypaecilum</taxon>
    </lineage>
</organism>
<evidence type="ECO:0000313" key="7">
    <source>
        <dbReference type="EMBL" id="RJE19292.1"/>
    </source>
</evidence>
<evidence type="ECO:0000256" key="5">
    <source>
        <dbReference type="ARBA" id="ARBA00023146"/>
    </source>
</evidence>
<dbReference type="Proteomes" id="UP000266188">
    <property type="component" value="Unassembled WGS sequence"/>
</dbReference>
<dbReference type="PANTHER" id="PTHR43766:SF1">
    <property type="entry name" value="TRYPTOPHAN--TRNA LIGASE, MITOCHONDRIAL"/>
    <property type="match status" value="1"/>
</dbReference>
<dbReference type="GO" id="GO:0005759">
    <property type="term" value="C:mitochondrial matrix"/>
    <property type="evidence" value="ECO:0007669"/>
    <property type="project" value="TreeGrafter"/>
</dbReference>
<dbReference type="EMBL" id="MVGC01000424">
    <property type="protein sequence ID" value="RJE19292.1"/>
    <property type="molecule type" value="Genomic_DNA"/>
</dbReference>
<comment type="similarity">
    <text evidence="6">Belongs to the class-I aminoacyl-tRNA synthetase family.</text>
</comment>
<dbReference type="Pfam" id="PF00579">
    <property type="entry name" value="tRNA-synt_1b"/>
    <property type="match status" value="1"/>
</dbReference>
<proteinExistence type="inferred from homology"/>
<keyword evidence="8" id="KW-1185">Reference proteome</keyword>
<dbReference type="STRING" id="2070753.A0A3A2Z852"/>
<dbReference type="Gene3D" id="1.10.240.10">
    <property type="entry name" value="Tyrosyl-Transfer RNA Synthetase"/>
    <property type="match status" value="1"/>
</dbReference>
<protein>
    <submittedName>
        <fullName evidence="7">Tryptophanyl-tRNA synthetase</fullName>
    </submittedName>
</protein>
<comment type="caution">
    <text evidence="7">The sequence shown here is derived from an EMBL/GenBank/DDBJ whole genome shotgun (WGS) entry which is preliminary data.</text>
</comment>
<dbReference type="OrthoDB" id="15808at2759"/>